<dbReference type="Gene3D" id="6.10.250.730">
    <property type="match status" value="1"/>
</dbReference>
<dbReference type="AlphaFoldDB" id="S3HUH3"/>
<keyword evidence="2" id="KW-1185">Reference proteome</keyword>
<dbReference type="Proteomes" id="UP000014411">
    <property type="component" value="Unassembled WGS sequence"/>
</dbReference>
<name>S3HUH3_9HYPH</name>
<accession>S3HUH3</accession>
<reference evidence="1 2" key="1">
    <citation type="journal article" date="2012" name="J. Bacteriol.">
        <title>Genome sequence of Rhizobium grahamii CCGE502, a broad-host-range symbiont with low nodulation competitiveness in Phaseolus vulgaris.</title>
        <authorList>
            <person name="Althabegoiti M.J."/>
            <person name="Lozano L."/>
            <person name="Torres-Tejerizo G."/>
            <person name="Ormeno-Orrillo E."/>
            <person name="Rogel M.A."/>
            <person name="Gonzalez V."/>
            <person name="Martinez-Romero E."/>
        </authorList>
    </citation>
    <scope>NUCLEOTIDE SEQUENCE [LARGE SCALE GENOMIC DNA]</scope>
    <source>
        <strain evidence="1 2">CCGE 502</strain>
    </source>
</reference>
<organism evidence="1 2">
    <name type="scientific">Rhizobium grahamii CCGE 502</name>
    <dbReference type="NCBI Taxonomy" id="990285"/>
    <lineage>
        <taxon>Bacteria</taxon>
        <taxon>Pseudomonadati</taxon>
        <taxon>Pseudomonadota</taxon>
        <taxon>Alphaproteobacteria</taxon>
        <taxon>Hyphomicrobiales</taxon>
        <taxon>Rhizobiaceae</taxon>
        <taxon>Rhizobium/Agrobacterium group</taxon>
        <taxon>Rhizobium</taxon>
    </lineage>
</organism>
<dbReference type="InterPro" id="IPR010385">
    <property type="entry name" value="DUF982"/>
</dbReference>
<dbReference type="HOGENOM" id="CLU_1601352_0_0_5"/>
<evidence type="ECO:0008006" key="3">
    <source>
        <dbReference type="Google" id="ProtNLM"/>
    </source>
</evidence>
<dbReference type="Pfam" id="PF06169">
    <property type="entry name" value="DUF982"/>
    <property type="match status" value="1"/>
</dbReference>
<dbReference type="eggNOG" id="ENOG50310UE">
    <property type="taxonomic scope" value="Bacteria"/>
</dbReference>
<protein>
    <recommendedName>
        <fullName evidence="3">DUF982 domain-containing protein</fullName>
    </recommendedName>
</protein>
<dbReference type="EMBL" id="AEYE02000021">
    <property type="protein sequence ID" value="EPE96846.1"/>
    <property type="molecule type" value="Genomic_DNA"/>
</dbReference>
<sequence length="166" mass="18862">MVDDLHWVEDQFAMSLCVSNGALRRNGKERKVPSRLKTKMSEMYAVFAIARKSGKHRPKLIGNISCSRRLGEVWRSNSEDLMSAAIDIRKAKWTSPVAIRIGKRSPEFIHGPDEAIDYLEHRWPQHEGAQYEAARRRCIEAVNNLRHPEIAREAFIAAAAEAKVLA</sequence>
<comment type="caution">
    <text evidence="1">The sequence shown here is derived from an EMBL/GenBank/DDBJ whole genome shotgun (WGS) entry which is preliminary data.</text>
</comment>
<evidence type="ECO:0000313" key="2">
    <source>
        <dbReference type="Proteomes" id="UP000014411"/>
    </source>
</evidence>
<evidence type="ECO:0000313" key="1">
    <source>
        <dbReference type="EMBL" id="EPE96846.1"/>
    </source>
</evidence>
<gene>
    <name evidence="1" type="ORF">RGCCGE502_17970</name>
</gene>
<proteinExistence type="predicted"/>